<reference evidence="1" key="2">
    <citation type="journal article" date="2015" name="Fish Shellfish Immunol.">
        <title>Early steps in the European eel (Anguilla anguilla)-Vibrio vulnificus interaction in the gills: Role of the RtxA13 toxin.</title>
        <authorList>
            <person name="Callol A."/>
            <person name="Pajuelo D."/>
            <person name="Ebbesson L."/>
            <person name="Teles M."/>
            <person name="MacKenzie S."/>
            <person name="Amaro C."/>
        </authorList>
    </citation>
    <scope>NUCLEOTIDE SEQUENCE</scope>
</reference>
<dbReference type="AlphaFoldDB" id="A0A0E9PJN1"/>
<proteinExistence type="predicted"/>
<reference evidence="1" key="1">
    <citation type="submission" date="2014-11" db="EMBL/GenBank/DDBJ databases">
        <authorList>
            <person name="Amaro Gonzalez C."/>
        </authorList>
    </citation>
    <scope>NUCLEOTIDE SEQUENCE</scope>
</reference>
<name>A0A0E9PJN1_ANGAN</name>
<organism evidence="1">
    <name type="scientific">Anguilla anguilla</name>
    <name type="common">European freshwater eel</name>
    <name type="synonym">Muraena anguilla</name>
    <dbReference type="NCBI Taxonomy" id="7936"/>
    <lineage>
        <taxon>Eukaryota</taxon>
        <taxon>Metazoa</taxon>
        <taxon>Chordata</taxon>
        <taxon>Craniata</taxon>
        <taxon>Vertebrata</taxon>
        <taxon>Euteleostomi</taxon>
        <taxon>Actinopterygii</taxon>
        <taxon>Neopterygii</taxon>
        <taxon>Teleostei</taxon>
        <taxon>Anguilliformes</taxon>
        <taxon>Anguillidae</taxon>
        <taxon>Anguilla</taxon>
    </lineage>
</organism>
<protein>
    <submittedName>
        <fullName evidence="1">Uncharacterized protein</fullName>
    </submittedName>
</protein>
<sequence>MNRLPYKYQLTEMQFTAEKACGGSGYQSVSSGYHKILNFFSGKINIIEIKDSGLSYY</sequence>
<evidence type="ECO:0000313" key="1">
    <source>
        <dbReference type="EMBL" id="JAH04502.1"/>
    </source>
</evidence>
<dbReference type="EMBL" id="GBXM01104075">
    <property type="protein sequence ID" value="JAH04502.1"/>
    <property type="molecule type" value="Transcribed_RNA"/>
</dbReference>
<accession>A0A0E9PJN1</accession>